<dbReference type="RefSeq" id="WP_076524222.1">
    <property type="nucleotide sequence ID" value="NZ_CP067140.1"/>
</dbReference>
<keyword evidence="4" id="KW-1185">Reference proteome</keyword>
<dbReference type="EMBL" id="FTOU01000003">
    <property type="protein sequence ID" value="SIS71589.1"/>
    <property type="molecule type" value="Genomic_DNA"/>
</dbReference>
<gene>
    <name evidence="2" type="ORF">JHX88_09925</name>
    <name evidence="1" type="ORF">SAMN05421772_103217</name>
</gene>
<sequence>MSAGDTCSAQELADMLGISDRKVREHAAAGHIVKVSTGKYARVESVRTYCEHLRMAAAGRGDQESALDLSRERARLASEQADAQAIKNAALRGELVKAVEVEREWQDVLRSVRSGVLAVPSRARQKLAHLTPHDVEAIDAELRRALERLAEAAE</sequence>
<reference evidence="1 3" key="1">
    <citation type="submission" date="2017-01" db="EMBL/GenBank/DDBJ databases">
        <authorList>
            <person name="Varghese N."/>
            <person name="Submissions S."/>
        </authorList>
    </citation>
    <scope>NUCLEOTIDE SEQUENCE [LARGE SCALE GENOMIC DNA]</scope>
    <source>
        <strain evidence="1 3">DSM 18447</strain>
    </source>
</reference>
<dbReference type="Proteomes" id="UP000186216">
    <property type="component" value="Unassembled WGS sequence"/>
</dbReference>
<dbReference type="AlphaFoldDB" id="A0AA45W2Z4"/>
<accession>A0AA45W2Z4</accession>
<evidence type="ECO:0000313" key="3">
    <source>
        <dbReference type="Proteomes" id="UP000186216"/>
    </source>
</evidence>
<evidence type="ECO:0000313" key="4">
    <source>
        <dbReference type="Proteomes" id="UP001215549"/>
    </source>
</evidence>
<dbReference type="EMBL" id="CP067140">
    <property type="protein sequence ID" value="WCR04993.1"/>
    <property type="molecule type" value="Genomic_DNA"/>
</dbReference>
<reference evidence="2 4" key="2">
    <citation type="submission" date="2021-01" db="EMBL/GenBank/DDBJ databases">
        <title>Biogeographic distribution of Paracoccus.</title>
        <authorList>
            <person name="Hollensteiner J."/>
            <person name="Leineberger J."/>
            <person name="Brinkhoff T."/>
            <person name="Daniel R."/>
        </authorList>
    </citation>
    <scope>NUCLEOTIDE SEQUENCE [LARGE SCALE GENOMIC DNA]</scope>
    <source>
        <strain evidence="2 4">DSM 18447</strain>
    </source>
</reference>
<evidence type="ECO:0000313" key="2">
    <source>
        <dbReference type="EMBL" id="WCR04993.1"/>
    </source>
</evidence>
<organism evidence="1 3">
    <name type="scientific">Paracoccus saliphilus</name>
    <dbReference type="NCBI Taxonomy" id="405559"/>
    <lineage>
        <taxon>Bacteria</taxon>
        <taxon>Pseudomonadati</taxon>
        <taxon>Pseudomonadota</taxon>
        <taxon>Alphaproteobacteria</taxon>
        <taxon>Rhodobacterales</taxon>
        <taxon>Paracoccaceae</taxon>
        <taxon>Paracoccus</taxon>
    </lineage>
</organism>
<dbReference type="Proteomes" id="UP001215549">
    <property type="component" value="Chromosome"/>
</dbReference>
<protein>
    <submittedName>
        <fullName evidence="1 2">DNA packaging protein</fullName>
    </submittedName>
</protein>
<name>A0AA45W2Z4_9RHOB</name>
<proteinExistence type="predicted"/>
<evidence type="ECO:0000313" key="1">
    <source>
        <dbReference type="EMBL" id="SIS71589.1"/>
    </source>
</evidence>